<dbReference type="OrthoDB" id="5954308at2759"/>
<keyword evidence="4 6" id="KW-0472">Membrane</keyword>
<evidence type="ECO:0000256" key="2">
    <source>
        <dbReference type="ARBA" id="ARBA00022692"/>
    </source>
</evidence>
<comment type="similarity">
    <text evidence="5">Belongs to the anthrone oxygenase family.</text>
</comment>
<accession>A0A086TAT9</accession>
<dbReference type="HOGENOM" id="CLU_178724_0_0_1"/>
<feature type="transmembrane region" description="Helical" evidence="6">
    <location>
        <begin position="34"/>
        <end position="55"/>
    </location>
</feature>
<dbReference type="PANTHER" id="PTHR35042:SF1">
    <property type="entry name" value="DUF1772-DOMAIN-CONTAINING PROTEIN"/>
    <property type="match status" value="1"/>
</dbReference>
<keyword evidence="8" id="KW-1185">Reference proteome</keyword>
<gene>
    <name evidence="7" type="ORF">ACRE_027340</name>
</gene>
<dbReference type="PANTHER" id="PTHR35042">
    <property type="entry name" value="ANTHRONE OXYGENASE ENCC"/>
    <property type="match status" value="1"/>
</dbReference>
<sequence>MFTRGMNLMPKVAVAVALSYSYAAYDTRSRGGEWTGYLAAAGLVVSIVPFTLLFMSPTNSALIESAKGSSALAQTQVSDLIAKWGVLNLTRSLLPLAGAVTGFVTLVKNVT</sequence>
<evidence type="ECO:0000256" key="5">
    <source>
        <dbReference type="ARBA" id="ARBA00034313"/>
    </source>
</evidence>
<evidence type="ECO:0000313" key="8">
    <source>
        <dbReference type="Proteomes" id="UP000029964"/>
    </source>
</evidence>
<evidence type="ECO:0000256" key="1">
    <source>
        <dbReference type="ARBA" id="ARBA00004141"/>
    </source>
</evidence>
<organism evidence="7 8">
    <name type="scientific">Hapsidospora chrysogenum (strain ATCC 11550 / CBS 779.69 / DSM 880 / IAM 14645 / JCM 23072 / IMI 49137)</name>
    <name type="common">Acremonium chrysogenum</name>
    <dbReference type="NCBI Taxonomy" id="857340"/>
    <lineage>
        <taxon>Eukaryota</taxon>
        <taxon>Fungi</taxon>
        <taxon>Dikarya</taxon>
        <taxon>Ascomycota</taxon>
        <taxon>Pezizomycotina</taxon>
        <taxon>Sordariomycetes</taxon>
        <taxon>Hypocreomycetidae</taxon>
        <taxon>Hypocreales</taxon>
        <taxon>Bionectriaceae</taxon>
        <taxon>Hapsidospora</taxon>
    </lineage>
</organism>
<keyword evidence="2 6" id="KW-0812">Transmembrane</keyword>
<keyword evidence="3 6" id="KW-1133">Transmembrane helix</keyword>
<keyword evidence="7" id="KW-0560">Oxidoreductase</keyword>
<keyword evidence="7" id="KW-0503">Monooxygenase</keyword>
<proteinExistence type="inferred from homology"/>
<dbReference type="EMBL" id="JPKY01000019">
    <property type="protein sequence ID" value="KFH46471.1"/>
    <property type="molecule type" value="Genomic_DNA"/>
</dbReference>
<dbReference type="Proteomes" id="UP000029964">
    <property type="component" value="Unassembled WGS sequence"/>
</dbReference>
<comment type="subcellular location">
    <subcellularLocation>
        <location evidence="1">Membrane</location>
        <topology evidence="1">Multi-pass membrane protein</topology>
    </subcellularLocation>
</comment>
<evidence type="ECO:0000256" key="3">
    <source>
        <dbReference type="ARBA" id="ARBA00022989"/>
    </source>
</evidence>
<dbReference type="AlphaFoldDB" id="A0A086TAT9"/>
<evidence type="ECO:0000313" key="7">
    <source>
        <dbReference type="EMBL" id="KFH46471.1"/>
    </source>
</evidence>
<evidence type="ECO:0000256" key="4">
    <source>
        <dbReference type="ARBA" id="ARBA00023136"/>
    </source>
</evidence>
<dbReference type="GO" id="GO:0016020">
    <property type="term" value="C:membrane"/>
    <property type="evidence" value="ECO:0007669"/>
    <property type="project" value="UniProtKB-SubCell"/>
</dbReference>
<protein>
    <submittedName>
        <fullName evidence="7">Noranthrone monooxygenase-like protein</fullName>
    </submittedName>
</protein>
<reference evidence="8" key="1">
    <citation type="journal article" date="2014" name="Genome Announc.">
        <title>Genome sequence and annotation of Acremonium chrysogenum, producer of the beta-lactam antibiotic cephalosporin C.</title>
        <authorList>
            <person name="Terfehr D."/>
            <person name="Dahlmann T.A."/>
            <person name="Specht T."/>
            <person name="Zadra I."/>
            <person name="Kuernsteiner H."/>
            <person name="Kueck U."/>
        </authorList>
    </citation>
    <scope>NUCLEOTIDE SEQUENCE [LARGE SCALE GENOMIC DNA]</scope>
    <source>
        <strain evidence="8">ATCC 11550 / CBS 779.69 / DSM 880 / IAM 14645 / JCM 23072 / IMI 49137</strain>
    </source>
</reference>
<dbReference type="Pfam" id="PF08592">
    <property type="entry name" value="Anthrone_oxy"/>
    <property type="match status" value="1"/>
</dbReference>
<comment type="caution">
    <text evidence="7">The sequence shown here is derived from an EMBL/GenBank/DDBJ whole genome shotgun (WGS) entry which is preliminary data.</text>
</comment>
<dbReference type="GO" id="GO:0004497">
    <property type="term" value="F:monooxygenase activity"/>
    <property type="evidence" value="ECO:0007669"/>
    <property type="project" value="UniProtKB-KW"/>
</dbReference>
<name>A0A086TAT9_HAPC1</name>
<evidence type="ECO:0000256" key="6">
    <source>
        <dbReference type="SAM" id="Phobius"/>
    </source>
</evidence>
<dbReference type="InterPro" id="IPR013901">
    <property type="entry name" value="Anthrone_oxy"/>
</dbReference>